<comment type="caution">
    <text evidence="11">The sequence shown here is derived from an EMBL/GenBank/DDBJ whole genome shotgun (WGS) entry which is preliminary data.</text>
</comment>
<reference evidence="11 12" key="1">
    <citation type="journal article" date="2016" name="Genome Biol. Evol.">
        <title>Divergent and convergent evolution of fungal pathogenicity.</title>
        <authorList>
            <person name="Shang Y."/>
            <person name="Xiao G."/>
            <person name="Zheng P."/>
            <person name="Cen K."/>
            <person name="Zhan S."/>
            <person name="Wang C."/>
        </authorList>
    </citation>
    <scope>NUCLEOTIDE SEQUENCE [LARGE SCALE GENOMIC DNA]</scope>
    <source>
        <strain evidence="11 12">ARSEF 7405</strain>
    </source>
</reference>
<dbReference type="EMBL" id="AZGZ01000010">
    <property type="protein sequence ID" value="KZZ92634.1"/>
    <property type="molecule type" value="Genomic_DNA"/>
</dbReference>
<comment type="similarity">
    <text evidence="3">Belongs to the TPT transporter family. SLC35D subfamily.</text>
</comment>
<evidence type="ECO:0000256" key="5">
    <source>
        <dbReference type="ARBA" id="ARBA00022692"/>
    </source>
</evidence>
<sequence length="593" mass="64858">MGHRSSFHDRASTDSAAARQQSICDEPLPSTSASAFTLPSQSSHPPRASSSPSSPSSSSPQTVLQDGSHSYDFPSEVHGDQGVQQSDRSLFAVSRHSYDNHSNTSANRVNRRQSTDQFSLSNRDSVEMSALSDEEIGLIRDDEEAGLTAKERRQRARLRRQQRRELDSRIDTNISDDGKRAADRNVIRKLSINVVLILLWYFFSLSISVYNKWMFSSDHLNFEYPLFTTSLHMAVQFTLASTIIYFIPSLRPGGLSQDGRPIELRQLISRHFYLTRLVPCGTATSLDIGLGNMSMRFITLTFVTMCKSSALAFVLLFAFLFGLEQMSLKLVLIIATMTVGVVMMVAGETAFNAIGFALIIASAFFSGFRWGLTQILLLRHPATSNPFATLFLLTPIMFVSLVIISSFVEGPASIIQGLKALTQATGLFSTIGLLIFPGVLAFCMIASEFALLKRSSVVTLSICGIFKEVVTISAAGAIFDDSLTTVNLAGLAVTITSIASYNYMKIARMRREARMDLAEERVEDTESDSEDDNESWYAQSSTNGLLAVNSSHSTRSISPGLHTRPTPTGKAFVSRSPAFSSPPRPGPAGSLAP</sequence>
<dbReference type="PANTHER" id="PTHR11132">
    <property type="entry name" value="SOLUTE CARRIER FAMILY 35"/>
    <property type="match status" value="1"/>
</dbReference>
<feature type="region of interest" description="Disordered" evidence="8">
    <location>
        <begin position="1"/>
        <end position="84"/>
    </location>
</feature>
<feature type="transmembrane region" description="Helical" evidence="9">
    <location>
        <begin position="330"/>
        <end position="347"/>
    </location>
</feature>
<keyword evidence="5 9" id="KW-0812">Transmembrane</keyword>
<dbReference type="GO" id="GO:0005789">
    <property type="term" value="C:endoplasmic reticulum membrane"/>
    <property type="evidence" value="ECO:0007669"/>
    <property type="project" value="UniProtKB-SubCell"/>
</dbReference>
<dbReference type="InterPro" id="IPR050186">
    <property type="entry name" value="TPT_transporter"/>
</dbReference>
<feature type="transmembrane region" description="Helical" evidence="9">
    <location>
        <begin position="271"/>
        <end position="291"/>
    </location>
</feature>
<evidence type="ECO:0000256" key="1">
    <source>
        <dbReference type="ARBA" id="ARBA00003420"/>
    </source>
</evidence>
<feature type="domain" description="Sugar phosphate transporter" evidence="10">
    <location>
        <begin position="195"/>
        <end position="502"/>
    </location>
</feature>
<feature type="compositionally biased region" description="Polar residues" evidence="8">
    <location>
        <begin position="536"/>
        <end position="557"/>
    </location>
</feature>
<dbReference type="VEuPathDB" id="FungiDB:AAP_02715"/>
<comment type="subcellular location">
    <subcellularLocation>
        <location evidence="2">Endoplasmic reticulum membrane</location>
        <topology evidence="2">Multi-pass membrane protein</topology>
    </subcellularLocation>
</comment>
<dbReference type="OrthoDB" id="18894at2759"/>
<feature type="transmembrane region" description="Helical" evidence="9">
    <location>
        <begin position="190"/>
        <end position="210"/>
    </location>
</feature>
<keyword evidence="11" id="KW-0813">Transport</keyword>
<evidence type="ECO:0000256" key="7">
    <source>
        <dbReference type="ARBA" id="ARBA00023136"/>
    </source>
</evidence>
<feature type="transmembrane region" description="Helical" evidence="9">
    <location>
        <begin position="230"/>
        <end position="250"/>
    </location>
</feature>
<feature type="compositionally biased region" description="Polar residues" evidence="8">
    <location>
        <begin position="13"/>
        <end position="38"/>
    </location>
</feature>
<evidence type="ECO:0000313" key="11">
    <source>
        <dbReference type="EMBL" id="KZZ92634.1"/>
    </source>
</evidence>
<keyword evidence="12" id="KW-1185">Reference proteome</keyword>
<evidence type="ECO:0000256" key="8">
    <source>
        <dbReference type="SAM" id="MobiDB-lite"/>
    </source>
</evidence>
<comment type="function">
    <text evidence="1">Involved in the import of GDP-mannose from the cytoplasm into the Golgi lumen.</text>
</comment>
<evidence type="ECO:0000256" key="3">
    <source>
        <dbReference type="ARBA" id="ARBA00010425"/>
    </source>
</evidence>
<evidence type="ECO:0000256" key="6">
    <source>
        <dbReference type="ARBA" id="ARBA00022989"/>
    </source>
</evidence>
<feature type="transmembrane region" description="Helical" evidence="9">
    <location>
        <begin position="390"/>
        <end position="408"/>
    </location>
</feature>
<feature type="transmembrane region" description="Helical" evidence="9">
    <location>
        <begin position="457"/>
        <end position="479"/>
    </location>
</feature>
<feature type="transmembrane region" description="Helical" evidence="9">
    <location>
        <begin position="297"/>
        <end position="323"/>
    </location>
</feature>
<evidence type="ECO:0000259" key="10">
    <source>
        <dbReference type="Pfam" id="PF03151"/>
    </source>
</evidence>
<keyword evidence="11" id="KW-0762">Sugar transport</keyword>
<accession>A0A167ZGL4</accession>
<feature type="region of interest" description="Disordered" evidence="8">
    <location>
        <begin position="518"/>
        <end position="593"/>
    </location>
</feature>
<feature type="region of interest" description="Disordered" evidence="8">
    <location>
        <begin position="97"/>
        <end position="126"/>
    </location>
</feature>
<feature type="compositionally biased region" description="Acidic residues" evidence="8">
    <location>
        <begin position="521"/>
        <end position="534"/>
    </location>
</feature>
<dbReference type="Pfam" id="PF03151">
    <property type="entry name" value="TPT"/>
    <property type="match status" value="1"/>
</dbReference>
<organism evidence="11 12">
    <name type="scientific">Ascosphaera apis ARSEF 7405</name>
    <dbReference type="NCBI Taxonomy" id="392613"/>
    <lineage>
        <taxon>Eukaryota</taxon>
        <taxon>Fungi</taxon>
        <taxon>Dikarya</taxon>
        <taxon>Ascomycota</taxon>
        <taxon>Pezizomycotina</taxon>
        <taxon>Eurotiomycetes</taxon>
        <taxon>Eurotiomycetidae</taxon>
        <taxon>Onygenales</taxon>
        <taxon>Ascosphaeraceae</taxon>
        <taxon>Ascosphaera</taxon>
    </lineage>
</organism>
<evidence type="ECO:0000256" key="2">
    <source>
        <dbReference type="ARBA" id="ARBA00004477"/>
    </source>
</evidence>
<gene>
    <name evidence="11" type="ORF">AAP_02715</name>
</gene>
<keyword evidence="7 9" id="KW-0472">Membrane</keyword>
<feature type="transmembrane region" description="Helical" evidence="9">
    <location>
        <begin position="420"/>
        <end position="445"/>
    </location>
</feature>
<feature type="compositionally biased region" description="Low complexity" evidence="8">
    <location>
        <begin position="39"/>
        <end position="60"/>
    </location>
</feature>
<feature type="transmembrane region" description="Helical" evidence="9">
    <location>
        <begin position="353"/>
        <end position="378"/>
    </location>
</feature>
<evidence type="ECO:0000256" key="9">
    <source>
        <dbReference type="SAM" id="Phobius"/>
    </source>
</evidence>
<proteinExistence type="inferred from homology"/>
<protein>
    <submittedName>
        <fullName evidence="11">Nucleotide-sugar transporter</fullName>
    </submittedName>
</protein>
<evidence type="ECO:0000313" key="12">
    <source>
        <dbReference type="Proteomes" id="UP000242877"/>
    </source>
</evidence>
<feature type="compositionally biased region" description="Basic and acidic residues" evidence="8">
    <location>
        <begin position="1"/>
        <end position="12"/>
    </location>
</feature>
<evidence type="ECO:0000256" key="4">
    <source>
        <dbReference type="ARBA" id="ARBA00011182"/>
    </source>
</evidence>
<dbReference type="AlphaFoldDB" id="A0A167ZGL4"/>
<feature type="transmembrane region" description="Helical" evidence="9">
    <location>
        <begin position="485"/>
        <end position="504"/>
    </location>
</feature>
<dbReference type="InterPro" id="IPR004853">
    <property type="entry name" value="Sugar_P_trans_dom"/>
</dbReference>
<dbReference type="Proteomes" id="UP000242877">
    <property type="component" value="Unassembled WGS sequence"/>
</dbReference>
<name>A0A167ZGL4_9EURO</name>
<comment type="subunit">
    <text evidence="4">Homooligomer.</text>
</comment>
<keyword evidence="6 9" id="KW-1133">Transmembrane helix</keyword>